<evidence type="ECO:0000313" key="1">
    <source>
        <dbReference type="EMBL" id="EEC91299.1"/>
    </source>
</evidence>
<dbReference type="EMBL" id="ABYT01000011">
    <property type="protein sequence ID" value="EEC91299.1"/>
    <property type="molecule type" value="Genomic_DNA"/>
</dbReference>
<organism evidence="1 2">
    <name type="scientific">Holdemanella biformis DSM 3989</name>
    <dbReference type="NCBI Taxonomy" id="518637"/>
    <lineage>
        <taxon>Bacteria</taxon>
        <taxon>Bacillati</taxon>
        <taxon>Bacillota</taxon>
        <taxon>Erysipelotrichia</taxon>
        <taxon>Erysipelotrichales</taxon>
        <taxon>Erysipelotrichaceae</taxon>
        <taxon>Holdemanella</taxon>
    </lineage>
</organism>
<dbReference type="HOGENOM" id="CLU_3136487_0_0_9"/>
<comment type="caution">
    <text evidence="1">The sequence shown here is derived from an EMBL/GenBank/DDBJ whole genome shotgun (WGS) entry which is preliminary data.</text>
</comment>
<evidence type="ECO:0000313" key="2">
    <source>
        <dbReference type="Proteomes" id="UP000004315"/>
    </source>
</evidence>
<sequence>MKNKKNLMHFMHKKIIITINHSYEVRFHKDAFLYYLRYTKKAWPPYQSS</sequence>
<reference evidence="1 2" key="1">
    <citation type="submission" date="2008-10" db="EMBL/GenBank/DDBJ databases">
        <authorList>
            <person name="Fulton L."/>
            <person name="Clifton S."/>
            <person name="Fulton B."/>
            <person name="Xu J."/>
            <person name="Minx P."/>
            <person name="Pepin K.H."/>
            <person name="Johnson M."/>
            <person name="Bhonagiri V."/>
            <person name="Nash W.E."/>
            <person name="Mardis E.R."/>
            <person name="Wilson R.K."/>
        </authorList>
    </citation>
    <scope>NUCLEOTIDE SEQUENCE [LARGE SCALE GENOMIC DNA]</scope>
    <source>
        <strain evidence="1 2">DSM 3989</strain>
    </source>
</reference>
<keyword evidence="2" id="KW-1185">Reference proteome</keyword>
<proteinExistence type="predicted"/>
<name>B7C7J1_9FIRM</name>
<protein>
    <submittedName>
        <fullName evidence="1">Uncharacterized protein</fullName>
    </submittedName>
</protein>
<dbReference type="AlphaFoldDB" id="B7C7J1"/>
<accession>B7C7J1</accession>
<gene>
    <name evidence="1" type="ORF">EUBIFOR_00138</name>
</gene>
<reference evidence="1 2" key="2">
    <citation type="submission" date="2008-11" db="EMBL/GenBank/DDBJ databases">
        <title>Draft genome sequence of Eubacterium biforme (DSM 3989).</title>
        <authorList>
            <person name="Sudarsanam P."/>
            <person name="Ley R."/>
            <person name="Guruge J."/>
            <person name="Turnbaugh P.J."/>
            <person name="Mahowald M."/>
            <person name="Liep D."/>
            <person name="Gordon J."/>
        </authorList>
    </citation>
    <scope>NUCLEOTIDE SEQUENCE [LARGE SCALE GENOMIC DNA]</scope>
    <source>
        <strain evidence="1 2">DSM 3989</strain>
    </source>
</reference>
<dbReference type="Proteomes" id="UP000004315">
    <property type="component" value="Unassembled WGS sequence"/>
</dbReference>